<protein>
    <recommendedName>
        <fullName evidence="3">tRNA adenosine deaminase-associated protein</fullName>
    </recommendedName>
</protein>
<gene>
    <name evidence="1" type="ordered locus">Tbis_3538</name>
</gene>
<evidence type="ECO:0000313" key="1">
    <source>
        <dbReference type="EMBL" id="ADG90226.1"/>
    </source>
</evidence>
<dbReference type="EMBL" id="CP001874">
    <property type="protein sequence ID" value="ADG90226.1"/>
    <property type="molecule type" value="Genomic_DNA"/>
</dbReference>
<accession>D6YAH3</accession>
<dbReference type="Proteomes" id="UP000006640">
    <property type="component" value="Chromosome"/>
</dbReference>
<sequence length="166" mass="18266">MGLTMPDADALDFAIVVYREEERWEAEMLPVALTSDLHGLIHALRQIPSMGPTIGMVAVGDDFFVVLRVYGERVNVFLSDITAAWDWPLARQVLEYLDVPVPEEEEFDTVLPVGDLSIFADLGLDEMELCALASDLDLLPDEVLSSIAGRLGFSQPFERAVEAAIG</sequence>
<dbReference type="KEGG" id="tbi:Tbis_3538"/>
<keyword evidence="2" id="KW-1185">Reference proteome</keyword>
<organism evidence="1 2">
    <name type="scientific">Thermobispora bispora (strain ATCC 19993 / DSM 43833 / CBS 139.67 / JCM 10125 / KCTC 9307 / NBRC 14880 / R51)</name>
    <dbReference type="NCBI Taxonomy" id="469371"/>
    <lineage>
        <taxon>Bacteria</taxon>
        <taxon>Bacillati</taxon>
        <taxon>Actinomycetota</taxon>
        <taxon>Actinomycetes</taxon>
        <taxon>Streptosporangiales</taxon>
        <taxon>Streptosporangiaceae</taxon>
        <taxon>Thermobispora</taxon>
    </lineage>
</organism>
<evidence type="ECO:0000313" key="2">
    <source>
        <dbReference type="Proteomes" id="UP000006640"/>
    </source>
</evidence>
<dbReference type="eggNOG" id="ENOG5032FSI">
    <property type="taxonomic scope" value="Bacteria"/>
</dbReference>
<dbReference type="AlphaFoldDB" id="D6YAH3"/>
<proteinExistence type="predicted"/>
<name>D6YAH3_THEBD</name>
<dbReference type="NCBIfam" id="TIGR03941">
    <property type="entry name" value="tRNA_deam_assoc"/>
    <property type="match status" value="1"/>
</dbReference>
<evidence type="ECO:0008006" key="3">
    <source>
        <dbReference type="Google" id="ProtNLM"/>
    </source>
</evidence>
<reference evidence="1 2" key="1">
    <citation type="submission" date="2010-01" db="EMBL/GenBank/DDBJ databases">
        <title>The complete genome of Thermobispora bispora DSM 43833.</title>
        <authorList>
            <consortium name="US DOE Joint Genome Institute (JGI-PGF)"/>
            <person name="Lucas S."/>
            <person name="Copeland A."/>
            <person name="Lapidus A."/>
            <person name="Glavina del Rio T."/>
            <person name="Dalin E."/>
            <person name="Tice H."/>
            <person name="Bruce D."/>
            <person name="Goodwin L."/>
            <person name="Pitluck S."/>
            <person name="Kyrpides N."/>
            <person name="Mavromatis K."/>
            <person name="Ivanova N."/>
            <person name="Mikhailova N."/>
            <person name="Chertkov O."/>
            <person name="Brettin T."/>
            <person name="Detter J.C."/>
            <person name="Han C."/>
            <person name="Larimer F."/>
            <person name="Land M."/>
            <person name="Hauser L."/>
            <person name="Markowitz V."/>
            <person name="Cheng J.-F."/>
            <person name="Hugenholtz P."/>
            <person name="Woyke T."/>
            <person name="Wu D."/>
            <person name="Jando M."/>
            <person name="Schneider S."/>
            <person name="Klenk H.-P."/>
            <person name="Eisen J.A."/>
        </authorList>
    </citation>
    <scope>NUCLEOTIDE SEQUENCE [LARGE SCALE GENOMIC DNA]</scope>
    <source>
        <strain evidence="2">ATCC 19993 / DSM 43833 / CBS 139.67 / JCM 10125 / KCTC 9307 / NBRC 14880 / R51</strain>
    </source>
</reference>
<dbReference type="STRING" id="469371.Tbis_3538"/>
<dbReference type="InterPro" id="IPR023869">
    <property type="entry name" value="tRNA_Adeno_NH3ase_assoc_put"/>
</dbReference>
<dbReference type="HOGENOM" id="CLU_112027_0_0_11"/>